<name>A0A4Q8AH83_9MICC</name>
<dbReference type="Pfam" id="PF00583">
    <property type="entry name" value="Acetyltransf_1"/>
    <property type="match status" value="1"/>
</dbReference>
<dbReference type="InterPro" id="IPR000182">
    <property type="entry name" value="GNAT_dom"/>
</dbReference>
<organism evidence="4 5">
    <name type="scientific">Zhihengliuella halotolerans</name>
    <dbReference type="NCBI Taxonomy" id="370736"/>
    <lineage>
        <taxon>Bacteria</taxon>
        <taxon>Bacillati</taxon>
        <taxon>Actinomycetota</taxon>
        <taxon>Actinomycetes</taxon>
        <taxon>Micrococcales</taxon>
        <taxon>Micrococcaceae</taxon>
        <taxon>Zhihengliuella</taxon>
    </lineage>
</organism>
<evidence type="ECO:0000313" key="5">
    <source>
        <dbReference type="Proteomes" id="UP000292685"/>
    </source>
</evidence>
<dbReference type="SUPFAM" id="SSF55729">
    <property type="entry name" value="Acyl-CoA N-acyltransferases (Nat)"/>
    <property type="match status" value="1"/>
</dbReference>
<feature type="domain" description="N-acetyltransferase" evidence="3">
    <location>
        <begin position="13"/>
        <end position="154"/>
    </location>
</feature>
<dbReference type="InterPro" id="IPR016181">
    <property type="entry name" value="Acyl_CoA_acyltransferase"/>
</dbReference>
<dbReference type="EMBL" id="SHLA01000001">
    <property type="protein sequence ID" value="RZU63708.1"/>
    <property type="molecule type" value="Genomic_DNA"/>
</dbReference>
<gene>
    <name evidence="4" type="ORF">EV380_3332</name>
</gene>
<proteinExistence type="predicted"/>
<dbReference type="CDD" id="cd04301">
    <property type="entry name" value="NAT_SF"/>
    <property type="match status" value="1"/>
</dbReference>
<dbReference type="PANTHER" id="PTHR43877:SF5">
    <property type="entry name" value="BLL8307 PROTEIN"/>
    <property type="match status" value="1"/>
</dbReference>
<reference evidence="4 5" key="1">
    <citation type="submission" date="2019-02" db="EMBL/GenBank/DDBJ databases">
        <title>Sequencing the genomes of 1000 actinobacteria strains.</title>
        <authorList>
            <person name="Klenk H.-P."/>
        </authorList>
    </citation>
    <scope>NUCLEOTIDE SEQUENCE [LARGE SCALE GENOMIC DNA]</scope>
    <source>
        <strain evidence="4 5">DSM 17364</strain>
    </source>
</reference>
<keyword evidence="2" id="KW-0012">Acyltransferase</keyword>
<evidence type="ECO:0000256" key="1">
    <source>
        <dbReference type="ARBA" id="ARBA00022679"/>
    </source>
</evidence>
<dbReference type="GO" id="GO:0016747">
    <property type="term" value="F:acyltransferase activity, transferring groups other than amino-acyl groups"/>
    <property type="evidence" value="ECO:0007669"/>
    <property type="project" value="InterPro"/>
</dbReference>
<protein>
    <submittedName>
        <fullName evidence="4">Putative acetyltransferase</fullName>
    </submittedName>
</protein>
<dbReference type="Proteomes" id="UP000292685">
    <property type="component" value="Unassembled WGS sequence"/>
</dbReference>
<sequence length="160" mass="17556">MNQQILRADFADPRLEEFLGEHLADMLATSPPESVHALDLAGLDRPSVRMWVLYDDGVLAATGALASVELGHEELKSMRTRAAYRGRGLARRMLHHLVADASERGIGRLSLETGTEDYFAPARAFYASEGFAACEPFGAYELDPNSVFMTRELLVVAEAS</sequence>
<dbReference type="PANTHER" id="PTHR43877">
    <property type="entry name" value="AMINOALKYLPHOSPHONATE N-ACETYLTRANSFERASE-RELATED-RELATED"/>
    <property type="match status" value="1"/>
</dbReference>
<dbReference type="RefSeq" id="WP_242607676.1">
    <property type="nucleotide sequence ID" value="NZ_SHLA01000001.1"/>
</dbReference>
<keyword evidence="1 4" id="KW-0808">Transferase</keyword>
<evidence type="ECO:0000313" key="4">
    <source>
        <dbReference type="EMBL" id="RZU63708.1"/>
    </source>
</evidence>
<dbReference type="Gene3D" id="3.40.630.30">
    <property type="match status" value="1"/>
</dbReference>
<evidence type="ECO:0000256" key="2">
    <source>
        <dbReference type="ARBA" id="ARBA00023315"/>
    </source>
</evidence>
<dbReference type="AlphaFoldDB" id="A0A4Q8AH83"/>
<evidence type="ECO:0000259" key="3">
    <source>
        <dbReference type="PROSITE" id="PS51186"/>
    </source>
</evidence>
<dbReference type="PROSITE" id="PS51186">
    <property type="entry name" value="GNAT"/>
    <property type="match status" value="1"/>
</dbReference>
<comment type="caution">
    <text evidence="4">The sequence shown here is derived from an EMBL/GenBank/DDBJ whole genome shotgun (WGS) entry which is preliminary data.</text>
</comment>
<accession>A0A4Q8AH83</accession>
<keyword evidence="5" id="KW-1185">Reference proteome</keyword>
<dbReference type="InterPro" id="IPR050832">
    <property type="entry name" value="Bact_Acetyltransf"/>
</dbReference>